<proteinExistence type="predicted"/>
<dbReference type="PANTHER" id="PTHR21656">
    <property type="entry name" value="MALE-SPECIFIC LETHAL-1 PROTEIN"/>
    <property type="match status" value="1"/>
</dbReference>
<accession>A0A5E4Q8Q4</accession>
<feature type="compositionally biased region" description="Basic and acidic residues" evidence="1">
    <location>
        <begin position="57"/>
        <end position="66"/>
    </location>
</feature>
<feature type="compositionally biased region" description="Low complexity" evidence="1">
    <location>
        <begin position="1"/>
        <end position="13"/>
    </location>
</feature>
<dbReference type="Pfam" id="PF15275">
    <property type="entry name" value="PEHE"/>
    <property type="match status" value="1"/>
</dbReference>
<feature type="domain" description="PEHE" evidence="2">
    <location>
        <begin position="389"/>
        <end position="508"/>
    </location>
</feature>
<protein>
    <recommendedName>
        <fullName evidence="2">PEHE domain-containing protein</fullName>
    </recommendedName>
</protein>
<reference evidence="3 4" key="1">
    <citation type="submission" date="2017-07" db="EMBL/GenBank/DDBJ databases">
        <authorList>
            <person name="Talla V."/>
            <person name="Backstrom N."/>
        </authorList>
    </citation>
    <scope>NUCLEOTIDE SEQUENCE [LARGE SCALE GENOMIC DNA]</scope>
</reference>
<evidence type="ECO:0000259" key="2">
    <source>
        <dbReference type="PROSITE" id="PS52052"/>
    </source>
</evidence>
<dbReference type="AlphaFoldDB" id="A0A5E4Q8Q4"/>
<feature type="compositionally biased region" description="Low complexity" evidence="1">
    <location>
        <begin position="76"/>
        <end position="88"/>
    </location>
</feature>
<dbReference type="EMBL" id="FZQP02001770">
    <property type="protein sequence ID" value="VVC93763.1"/>
    <property type="molecule type" value="Genomic_DNA"/>
</dbReference>
<organism evidence="3 4">
    <name type="scientific">Leptidea sinapis</name>
    <dbReference type="NCBI Taxonomy" id="189913"/>
    <lineage>
        <taxon>Eukaryota</taxon>
        <taxon>Metazoa</taxon>
        <taxon>Ecdysozoa</taxon>
        <taxon>Arthropoda</taxon>
        <taxon>Hexapoda</taxon>
        <taxon>Insecta</taxon>
        <taxon>Pterygota</taxon>
        <taxon>Neoptera</taxon>
        <taxon>Endopterygota</taxon>
        <taxon>Lepidoptera</taxon>
        <taxon>Glossata</taxon>
        <taxon>Ditrysia</taxon>
        <taxon>Papilionoidea</taxon>
        <taxon>Pieridae</taxon>
        <taxon>Dismorphiinae</taxon>
        <taxon>Leptidea</taxon>
    </lineage>
</organism>
<sequence length="524" mass="59589">MQPSSSGGTQSTGIDQFQETFGIARISSEPEPEVKPSFTMGTAARTQAIECKKSRRSERVAAERQTQENTAIPGTSSMYSASGSSSTQRGRKTKRRSSSETSGQKDNAIKRRSTGRTSRRSKRRRTASINTTIAHSPPSIYTGSLSSRLQLIEPTPTGEDPYQLGEADMREQSPIPKLVLSKSSYRQSRREPPKVNKEPERERFILPLFDERNVETAILDDPDVDIIKTETDIDWQNNADDDLCGFPNSIGDNFSSMPSLDTDFQNLFEFENLDTLQELDCPPLSPTLARNLDCQGHFAMMDEEPPVAGDLEGQRRNSVTFPMKYVGKSVLRGGRASLQHASESPTRGVVTHKPYHTALGHPDLTWYLGLDPDIKLDDLDIVQSGQPETVEVPRWREMNHTSSYTLEGTENVTEKMFEKRHSKLEAEERRQLRWHMRRIREQRHMEKLRQRHRDSWSNCSTVSTPSVYTVWPRPQRDITDLHITYTLPVTAFGEIVPELSSCLFMLPWVRTSSYLKRHRSKTLQ</sequence>
<dbReference type="Gene3D" id="6.10.250.2000">
    <property type="match status" value="1"/>
</dbReference>
<dbReference type="GO" id="GO:0072487">
    <property type="term" value="C:MSL complex"/>
    <property type="evidence" value="ECO:0007669"/>
    <property type="project" value="InterPro"/>
</dbReference>
<name>A0A5E4Q8Q4_9NEOP</name>
<feature type="compositionally biased region" description="Basic residues" evidence="1">
    <location>
        <begin position="110"/>
        <end position="126"/>
    </location>
</feature>
<dbReference type="InterPro" id="IPR029332">
    <property type="entry name" value="PEHE_dom"/>
</dbReference>
<evidence type="ECO:0000313" key="3">
    <source>
        <dbReference type="EMBL" id="VVC93763.1"/>
    </source>
</evidence>
<dbReference type="PROSITE" id="PS52052">
    <property type="entry name" value="PEHE"/>
    <property type="match status" value="1"/>
</dbReference>
<feature type="compositionally biased region" description="Basic and acidic residues" evidence="1">
    <location>
        <begin position="188"/>
        <end position="199"/>
    </location>
</feature>
<dbReference type="Proteomes" id="UP000324832">
    <property type="component" value="Unassembled WGS sequence"/>
</dbReference>
<dbReference type="SMART" id="SM01300">
    <property type="entry name" value="PEHE"/>
    <property type="match status" value="1"/>
</dbReference>
<feature type="region of interest" description="Disordered" evidence="1">
    <location>
        <begin position="1"/>
        <end position="199"/>
    </location>
</feature>
<dbReference type="InterPro" id="IPR026711">
    <property type="entry name" value="Msl-1"/>
</dbReference>
<feature type="compositionally biased region" description="Polar residues" evidence="1">
    <location>
        <begin position="127"/>
        <end position="149"/>
    </location>
</feature>
<evidence type="ECO:0000313" key="4">
    <source>
        <dbReference type="Proteomes" id="UP000324832"/>
    </source>
</evidence>
<evidence type="ECO:0000256" key="1">
    <source>
        <dbReference type="SAM" id="MobiDB-lite"/>
    </source>
</evidence>
<keyword evidence="4" id="KW-1185">Reference proteome</keyword>
<dbReference type="PANTHER" id="PTHR21656:SF2">
    <property type="entry name" value="MALE-SPECIFIC LETHAL 1 HOMOLOG"/>
    <property type="match status" value="1"/>
</dbReference>
<gene>
    <name evidence="3" type="ORF">LSINAPIS_LOCUS5884</name>
</gene>